<comment type="caution">
    <text evidence="1">The sequence shown here is derived from an EMBL/GenBank/DDBJ whole genome shotgun (WGS) entry which is preliminary data.</text>
</comment>
<accession>A0ACB8R8S1</accession>
<name>A0ACB8R8S1_9AGAM</name>
<dbReference type="Proteomes" id="UP000814033">
    <property type="component" value="Unassembled WGS sequence"/>
</dbReference>
<proteinExistence type="predicted"/>
<organism evidence="1 2">
    <name type="scientific">Auriscalpium vulgare</name>
    <dbReference type="NCBI Taxonomy" id="40419"/>
    <lineage>
        <taxon>Eukaryota</taxon>
        <taxon>Fungi</taxon>
        <taxon>Dikarya</taxon>
        <taxon>Basidiomycota</taxon>
        <taxon>Agaricomycotina</taxon>
        <taxon>Agaricomycetes</taxon>
        <taxon>Russulales</taxon>
        <taxon>Auriscalpiaceae</taxon>
        <taxon>Auriscalpium</taxon>
    </lineage>
</organism>
<gene>
    <name evidence="1" type="ORF">FA95DRAFT_1576885</name>
</gene>
<protein>
    <submittedName>
        <fullName evidence="1">Uncharacterized protein</fullName>
    </submittedName>
</protein>
<reference evidence="1" key="2">
    <citation type="journal article" date="2022" name="New Phytol.">
        <title>Evolutionary transition to the ectomycorrhizal habit in the genomes of a hyperdiverse lineage of mushroom-forming fungi.</title>
        <authorList>
            <person name="Looney B."/>
            <person name="Miyauchi S."/>
            <person name="Morin E."/>
            <person name="Drula E."/>
            <person name="Courty P.E."/>
            <person name="Kohler A."/>
            <person name="Kuo A."/>
            <person name="LaButti K."/>
            <person name="Pangilinan J."/>
            <person name="Lipzen A."/>
            <person name="Riley R."/>
            <person name="Andreopoulos W."/>
            <person name="He G."/>
            <person name="Johnson J."/>
            <person name="Nolan M."/>
            <person name="Tritt A."/>
            <person name="Barry K.W."/>
            <person name="Grigoriev I.V."/>
            <person name="Nagy L.G."/>
            <person name="Hibbett D."/>
            <person name="Henrissat B."/>
            <person name="Matheny P.B."/>
            <person name="Labbe J."/>
            <person name="Martin F.M."/>
        </authorList>
    </citation>
    <scope>NUCLEOTIDE SEQUENCE</scope>
    <source>
        <strain evidence="1">FP105234-sp</strain>
    </source>
</reference>
<dbReference type="EMBL" id="MU276185">
    <property type="protein sequence ID" value="KAI0040569.1"/>
    <property type="molecule type" value="Genomic_DNA"/>
</dbReference>
<reference evidence="1" key="1">
    <citation type="submission" date="2021-02" db="EMBL/GenBank/DDBJ databases">
        <authorList>
            <consortium name="DOE Joint Genome Institute"/>
            <person name="Ahrendt S."/>
            <person name="Looney B.P."/>
            <person name="Miyauchi S."/>
            <person name="Morin E."/>
            <person name="Drula E."/>
            <person name="Courty P.E."/>
            <person name="Chicoki N."/>
            <person name="Fauchery L."/>
            <person name="Kohler A."/>
            <person name="Kuo A."/>
            <person name="Labutti K."/>
            <person name="Pangilinan J."/>
            <person name="Lipzen A."/>
            <person name="Riley R."/>
            <person name="Andreopoulos W."/>
            <person name="He G."/>
            <person name="Johnson J."/>
            <person name="Barry K.W."/>
            <person name="Grigoriev I.V."/>
            <person name="Nagy L."/>
            <person name="Hibbett D."/>
            <person name="Henrissat B."/>
            <person name="Matheny P.B."/>
            <person name="Labbe J."/>
            <person name="Martin F."/>
        </authorList>
    </citation>
    <scope>NUCLEOTIDE SEQUENCE</scope>
    <source>
        <strain evidence="1">FP105234-sp</strain>
    </source>
</reference>
<keyword evidence="2" id="KW-1185">Reference proteome</keyword>
<evidence type="ECO:0000313" key="1">
    <source>
        <dbReference type="EMBL" id="KAI0040569.1"/>
    </source>
</evidence>
<sequence>MSRPSSHDRRPAGWPCVLKVGLPTAPRCKRSFDTAVGLDTHQITCRHFAQDDSSLAGLAGRIAEKKARKRRRIEEQVLDDSQQMDTRPDITAHPNSTSPVLQSAPLPPRDPSPQGRGRRKKRPTWKVLEQLPQPPTAISGVARDTPTRSDTPDDPSVPDKSLPERASESPIWCMVRTALNAFGLYREYHTLPTHSPDDILSLEDVSYAALSSNSTQTSRLAPSVADDITVVSPVNASAPTSGPFKNISIFRLMNWMWTGSAAKSVAELNRLVHITPYFSLRGLPEITYAGTQRTQL</sequence>
<evidence type="ECO:0000313" key="2">
    <source>
        <dbReference type="Proteomes" id="UP000814033"/>
    </source>
</evidence>